<dbReference type="EMBL" id="CP070228">
    <property type="protein sequence ID" value="QRV02307.1"/>
    <property type="molecule type" value="Genomic_DNA"/>
</dbReference>
<dbReference type="Proteomes" id="UP000602653">
    <property type="component" value="Chromosome"/>
</dbReference>
<organism evidence="3 4">
    <name type="scientific">Arcanobacterium phocisimile</name>
    <dbReference type="NCBI Taxonomy" id="1302235"/>
    <lineage>
        <taxon>Bacteria</taxon>
        <taxon>Bacillati</taxon>
        <taxon>Actinomycetota</taxon>
        <taxon>Actinomycetes</taxon>
        <taxon>Actinomycetales</taxon>
        <taxon>Actinomycetaceae</taxon>
        <taxon>Arcanobacterium</taxon>
    </lineage>
</organism>
<evidence type="ECO:0008006" key="5">
    <source>
        <dbReference type="Google" id="ProtNLM"/>
    </source>
</evidence>
<gene>
    <name evidence="3" type="ORF">JTE88_00650</name>
</gene>
<evidence type="ECO:0000256" key="2">
    <source>
        <dbReference type="SAM" id="Phobius"/>
    </source>
</evidence>
<proteinExistence type="predicted"/>
<accession>A0ABX7IHL3</accession>
<name>A0ABX7IHL3_9ACTO</name>
<feature type="transmembrane region" description="Helical" evidence="2">
    <location>
        <begin position="26"/>
        <end position="49"/>
    </location>
</feature>
<sequence>MPINLDQFNSADNPTPAHQPGSRGPFYFFLASAAIAFAVAIIVIFMMFINQGRNVVETPQKPVALEQSEKTQPNTPPAEDPQAPPPIDGSSLDDVISTSTCSDPQSDTLPFFDYVLATDSQQQWNAKTQKVFTDALAKLDEHCAANKTYLLAVQQALVNPQAPPQINALVKDATWITRVRPAPDDAQIPTGRFTTGLRNIHCSMESDGTSCTINNYQWAAPEGCSGKPATLRIDPSMDEPKGGCLTAIVGETEYPYGTTLANNGYACTVESTGVTCWSEFTGHGFELSRERLNQF</sequence>
<keyword evidence="2" id="KW-0812">Transmembrane</keyword>
<evidence type="ECO:0000256" key="1">
    <source>
        <dbReference type="SAM" id="MobiDB-lite"/>
    </source>
</evidence>
<evidence type="ECO:0000313" key="4">
    <source>
        <dbReference type="Proteomes" id="UP000602653"/>
    </source>
</evidence>
<keyword evidence="2" id="KW-1133">Transmembrane helix</keyword>
<keyword evidence="2" id="KW-0472">Membrane</keyword>
<feature type="region of interest" description="Disordered" evidence="1">
    <location>
        <begin position="64"/>
        <end position="103"/>
    </location>
</feature>
<dbReference type="RefSeq" id="WP_204424674.1">
    <property type="nucleotide sequence ID" value="NZ_CP070228.1"/>
</dbReference>
<keyword evidence="4" id="KW-1185">Reference proteome</keyword>
<feature type="compositionally biased region" description="Pro residues" evidence="1">
    <location>
        <begin position="74"/>
        <end position="87"/>
    </location>
</feature>
<evidence type="ECO:0000313" key="3">
    <source>
        <dbReference type="EMBL" id="QRV02307.1"/>
    </source>
</evidence>
<reference evidence="3 4" key="1">
    <citation type="submission" date="2021-02" db="EMBL/GenBank/DDBJ databases">
        <title>Complete Genome Sequence of Arcanobacterium phocisimile strain DSM 26142T from a harbour seal.</title>
        <authorList>
            <person name="Borowiak M."/>
            <person name="Alssahen M."/>
            <person name="Malorny B."/>
            <person name="Laemmler C."/>
            <person name="Siebert U."/>
            <person name="Ploetz M."/>
            <person name="Abdulmawjood A."/>
        </authorList>
    </citation>
    <scope>NUCLEOTIDE SEQUENCE [LARGE SCALE GENOMIC DNA]</scope>
    <source>
        <strain evidence="3 4">DSM 26142</strain>
    </source>
</reference>
<protein>
    <recommendedName>
        <fullName evidence="5">Ig-like domain-containing protein</fullName>
    </recommendedName>
</protein>